<reference evidence="3" key="2">
    <citation type="submission" date="2015-01" db="EMBL/GenBank/DDBJ databases">
        <title>Evolutionary Origins and Diversification of the Mycorrhizal Mutualists.</title>
        <authorList>
            <consortium name="DOE Joint Genome Institute"/>
            <consortium name="Mycorrhizal Genomics Consortium"/>
            <person name="Kohler A."/>
            <person name="Kuo A."/>
            <person name="Nagy L.G."/>
            <person name="Floudas D."/>
            <person name="Copeland A."/>
            <person name="Barry K.W."/>
            <person name="Cichocki N."/>
            <person name="Veneault-Fourrey C."/>
            <person name="LaButti K."/>
            <person name="Lindquist E.A."/>
            <person name="Lipzen A."/>
            <person name="Lundell T."/>
            <person name="Morin E."/>
            <person name="Murat C."/>
            <person name="Riley R."/>
            <person name="Ohm R."/>
            <person name="Sun H."/>
            <person name="Tunlid A."/>
            <person name="Henrissat B."/>
            <person name="Grigoriev I.V."/>
            <person name="Hibbett D.S."/>
            <person name="Martin F."/>
        </authorList>
    </citation>
    <scope>NUCLEOTIDE SEQUENCE [LARGE SCALE GENOMIC DNA]</scope>
    <source>
        <strain evidence="3">Ve08.2h10</strain>
    </source>
</reference>
<proteinExistence type="predicted"/>
<feature type="region of interest" description="Disordered" evidence="1">
    <location>
        <begin position="80"/>
        <end position="104"/>
    </location>
</feature>
<evidence type="ECO:0000313" key="2">
    <source>
        <dbReference type="EMBL" id="KIK80869.1"/>
    </source>
</evidence>
<accession>A0A0D0DHF5</accession>
<dbReference type="AlphaFoldDB" id="A0A0D0DHF5"/>
<feature type="non-terminal residue" evidence="2">
    <location>
        <position position="1"/>
    </location>
</feature>
<reference evidence="2 3" key="1">
    <citation type="submission" date="2014-04" db="EMBL/GenBank/DDBJ databases">
        <authorList>
            <consortium name="DOE Joint Genome Institute"/>
            <person name="Kuo A."/>
            <person name="Kohler A."/>
            <person name="Jargeat P."/>
            <person name="Nagy L.G."/>
            <person name="Floudas D."/>
            <person name="Copeland A."/>
            <person name="Barry K.W."/>
            <person name="Cichocki N."/>
            <person name="Veneault-Fourrey C."/>
            <person name="LaButti K."/>
            <person name="Lindquist E.A."/>
            <person name="Lipzen A."/>
            <person name="Lundell T."/>
            <person name="Morin E."/>
            <person name="Murat C."/>
            <person name="Sun H."/>
            <person name="Tunlid A."/>
            <person name="Henrissat B."/>
            <person name="Grigoriev I.V."/>
            <person name="Hibbett D.S."/>
            <person name="Martin F."/>
            <person name="Nordberg H.P."/>
            <person name="Cantor M.N."/>
            <person name="Hua S.X."/>
        </authorList>
    </citation>
    <scope>NUCLEOTIDE SEQUENCE [LARGE SCALE GENOMIC DNA]</scope>
    <source>
        <strain evidence="2 3">Ve08.2h10</strain>
    </source>
</reference>
<dbReference type="HOGENOM" id="CLU_2177067_0_0_1"/>
<dbReference type="EMBL" id="KN825914">
    <property type="protein sequence ID" value="KIK80869.1"/>
    <property type="molecule type" value="Genomic_DNA"/>
</dbReference>
<evidence type="ECO:0000256" key="1">
    <source>
        <dbReference type="SAM" id="MobiDB-lite"/>
    </source>
</evidence>
<evidence type="ECO:0000313" key="3">
    <source>
        <dbReference type="Proteomes" id="UP000054538"/>
    </source>
</evidence>
<keyword evidence="3" id="KW-1185">Reference proteome</keyword>
<feature type="compositionally biased region" description="Acidic residues" evidence="1">
    <location>
        <begin position="80"/>
        <end position="90"/>
    </location>
</feature>
<protein>
    <submittedName>
        <fullName evidence="2">Uncharacterized protein</fullName>
    </submittedName>
</protein>
<sequence length="110" mass="12217">QCTQQADMPLAVDAPQAMPTATQRIEPTPVAKLPLQKPNVFALHNCHSPQHFHDLKIHAIIPNGIPSDTPLEVEFLNFDDVSDVDEEDNTQDNNPPSPEHRHPIMLVACN</sequence>
<name>A0A0D0DHF5_9AGAM</name>
<dbReference type="Proteomes" id="UP000054538">
    <property type="component" value="Unassembled WGS sequence"/>
</dbReference>
<dbReference type="InParanoid" id="A0A0D0DHF5"/>
<organism evidence="2 3">
    <name type="scientific">Paxillus rubicundulus Ve08.2h10</name>
    <dbReference type="NCBI Taxonomy" id="930991"/>
    <lineage>
        <taxon>Eukaryota</taxon>
        <taxon>Fungi</taxon>
        <taxon>Dikarya</taxon>
        <taxon>Basidiomycota</taxon>
        <taxon>Agaricomycotina</taxon>
        <taxon>Agaricomycetes</taxon>
        <taxon>Agaricomycetidae</taxon>
        <taxon>Boletales</taxon>
        <taxon>Paxilineae</taxon>
        <taxon>Paxillaceae</taxon>
        <taxon>Paxillus</taxon>
    </lineage>
</organism>
<gene>
    <name evidence="2" type="ORF">PAXRUDRAFT_157463</name>
</gene>